<dbReference type="GO" id="GO:0005737">
    <property type="term" value="C:cytoplasm"/>
    <property type="evidence" value="ECO:0007669"/>
    <property type="project" value="UniProtKB-SubCell"/>
</dbReference>
<feature type="binding site" evidence="24">
    <location>
        <position position="95"/>
    </location>
    <ligand>
        <name>ATP</name>
        <dbReference type="ChEBI" id="CHEBI:30616"/>
    </ligand>
</feature>
<gene>
    <name evidence="29" type="primary">LOC111122164</name>
</gene>
<keyword evidence="19" id="KW-0539">Nucleus</keyword>
<dbReference type="GO" id="GO:0042593">
    <property type="term" value="P:glucose homeostasis"/>
    <property type="evidence" value="ECO:0007669"/>
    <property type="project" value="InterPro"/>
</dbReference>
<dbReference type="InterPro" id="IPR000719">
    <property type="entry name" value="Prot_kinase_dom"/>
</dbReference>
<dbReference type="GO" id="GO:0004674">
    <property type="term" value="F:protein serine/threonine kinase activity"/>
    <property type="evidence" value="ECO:0007669"/>
    <property type="project" value="UniProtKB-KW"/>
</dbReference>
<reference evidence="29" key="1">
    <citation type="submission" date="2025-08" db="UniProtKB">
        <authorList>
            <consortium name="RefSeq"/>
        </authorList>
    </citation>
    <scope>IDENTIFICATION</scope>
    <source>
        <tissue evidence="29">Whole sample</tissue>
    </source>
</reference>
<keyword evidence="10" id="KW-0808">Transferase</keyword>
<evidence type="ECO:0000256" key="15">
    <source>
        <dbReference type="ARBA" id="ARBA00022777"/>
    </source>
</evidence>
<dbReference type="PROSITE" id="PS50011">
    <property type="entry name" value="PROTEIN_KINASE_DOM"/>
    <property type="match status" value="1"/>
</dbReference>
<dbReference type="PROSITE" id="PS00107">
    <property type="entry name" value="PROTEIN_KINASE_ATP"/>
    <property type="match status" value="1"/>
</dbReference>
<dbReference type="PROSITE" id="PS00108">
    <property type="entry name" value="PROTEIN_KINASE_ST"/>
    <property type="match status" value="1"/>
</dbReference>
<dbReference type="GO" id="GO:0035556">
    <property type="term" value="P:intracellular signal transduction"/>
    <property type="evidence" value="ECO:0007669"/>
    <property type="project" value="TreeGrafter"/>
</dbReference>
<evidence type="ECO:0000256" key="7">
    <source>
        <dbReference type="ARBA" id="ARBA00022490"/>
    </source>
</evidence>
<dbReference type="SUPFAM" id="SSF56112">
    <property type="entry name" value="Protein kinase-like (PK-like)"/>
    <property type="match status" value="1"/>
</dbReference>
<keyword evidence="8 25" id="KW-0723">Serine/threonine-protein kinase</keyword>
<keyword evidence="13 24" id="KW-0547">Nucleotide-binding</keyword>
<dbReference type="Proteomes" id="UP000694844">
    <property type="component" value="Chromosome 2"/>
</dbReference>
<dbReference type="InterPro" id="IPR011009">
    <property type="entry name" value="Kinase-like_dom_sf"/>
</dbReference>
<dbReference type="RefSeq" id="XP_022319475.1">
    <property type="nucleotide sequence ID" value="XM_022463767.1"/>
</dbReference>
<dbReference type="InterPro" id="IPR017441">
    <property type="entry name" value="Protein_kinase_ATP_BS"/>
</dbReference>
<dbReference type="InterPro" id="IPR039154">
    <property type="entry name" value="LKB1_c"/>
</dbReference>
<dbReference type="KEGG" id="cvn:111122164"/>
<evidence type="ECO:0000256" key="5">
    <source>
        <dbReference type="ARBA" id="ARBA00009985"/>
    </source>
</evidence>
<evidence type="ECO:0000256" key="4">
    <source>
        <dbReference type="ARBA" id="ARBA00004496"/>
    </source>
</evidence>
<evidence type="ECO:0000256" key="25">
    <source>
        <dbReference type="RuleBase" id="RU000304"/>
    </source>
</evidence>
<dbReference type="PANTHER" id="PTHR24346:SF94">
    <property type="entry name" value="NON-SPECIFIC SERINE_THREONINE PROTEIN KINASE"/>
    <property type="match status" value="1"/>
</dbReference>
<keyword evidence="17" id="KW-0460">Magnesium</keyword>
<dbReference type="GO" id="GO:0046872">
    <property type="term" value="F:metal ion binding"/>
    <property type="evidence" value="ECO:0007669"/>
    <property type="project" value="UniProtKB-KW"/>
</dbReference>
<evidence type="ECO:0000256" key="10">
    <source>
        <dbReference type="ARBA" id="ARBA00022679"/>
    </source>
</evidence>
<dbReference type="OrthoDB" id="68483at2759"/>
<feature type="region of interest" description="Disordered" evidence="26">
    <location>
        <begin position="375"/>
        <end position="423"/>
    </location>
</feature>
<proteinExistence type="inferred from homology"/>
<evidence type="ECO:0000256" key="8">
    <source>
        <dbReference type="ARBA" id="ARBA00022527"/>
    </source>
</evidence>
<dbReference type="GO" id="GO:0005634">
    <property type="term" value="C:nucleus"/>
    <property type="evidence" value="ECO:0007669"/>
    <property type="project" value="UniProtKB-SubCell"/>
</dbReference>
<evidence type="ECO:0000256" key="22">
    <source>
        <dbReference type="ARBA" id="ARBA00048679"/>
    </source>
</evidence>
<evidence type="ECO:0000256" key="18">
    <source>
        <dbReference type="ARBA" id="ARBA00023211"/>
    </source>
</evidence>
<keyword evidence="20" id="KW-0131">Cell cycle</keyword>
<dbReference type="Pfam" id="PF00069">
    <property type="entry name" value="Pkinase"/>
    <property type="match status" value="1"/>
</dbReference>
<evidence type="ECO:0000313" key="29">
    <source>
        <dbReference type="RefSeq" id="XP_022319475.1"/>
    </source>
</evidence>
<keyword evidence="7" id="KW-0963">Cytoplasm</keyword>
<dbReference type="GO" id="GO:0006915">
    <property type="term" value="P:apoptotic process"/>
    <property type="evidence" value="ECO:0007669"/>
    <property type="project" value="UniProtKB-KW"/>
</dbReference>
<evidence type="ECO:0000256" key="23">
    <source>
        <dbReference type="ARBA" id="ARBA00068788"/>
    </source>
</evidence>
<comment type="cofactor">
    <cofactor evidence="2">
        <name>Mg(2+)</name>
        <dbReference type="ChEBI" id="CHEBI:18420"/>
    </cofactor>
</comment>
<keyword evidence="15" id="KW-0418">Kinase</keyword>
<feature type="domain" description="Protein kinase" evidence="27">
    <location>
        <begin position="62"/>
        <end position="322"/>
    </location>
</feature>
<dbReference type="CDD" id="cd14119">
    <property type="entry name" value="STKc_LKB1"/>
    <property type="match status" value="1"/>
</dbReference>
<sequence length="423" mass="48029">MAGHEMVHNAMYAHGEYDAGISTVDEISFLNGDDDILPRITRIDSSEVVYRAHRRAKLVGKYLMGDILGEGSYGKVKEALDTETLQRRAIKIIKKRKLRKINNGEQNVKREIQLLKGLKHKHIINLSDLLENEEKQKMYMVMEYCVGELQELLEAAPDKKFPIFQAHRYFSQLVKGLEYLHGQGIVHKDIKPGNLLLTTEEILKITDLGVAEAIDSFAKDDTCHTSQGTPAFQPPEIANGMETFSGFKVDIWSSGVTLYNMTTGVYPFEGDNIFKLFENIGKGQYQIPDGLEDNLKDLLTGMLQYEAANRIALQDIKKHDWVRRKHPVTAGFVAFKPIQGHEDMLRGFTVIPYLEDLHFPNSEEEEEDYEDHYYSNTINTYHPAEPESPRGAQNSNNSCDTNSSEKKKKKKSKSGLLNSCRPS</sequence>
<keyword evidence="28" id="KW-1185">Reference proteome</keyword>
<keyword evidence="9" id="KW-0597">Phosphoprotein</keyword>
<keyword evidence="14" id="KW-0227">DNA damage</keyword>
<evidence type="ECO:0000256" key="19">
    <source>
        <dbReference type="ARBA" id="ARBA00023242"/>
    </source>
</evidence>
<evidence type="ECO:0000256" key="16">
    <source>
        <dbReference type="ARBA" id="ARBA00022840"/>
    </source>
</evidence>
<dbReference type="SMART" id="SM00220">
    <property type="entry name" value="S_TKc"/>
    <property type="match status" value="1"/>
</dbReference>
<evidence type="ECO:0000256" key="13">
    <source>
        <dbReference type="ARBA" id="ARBA00022741"/>
    </source>
</evidence>
<evidence type="ECO:0000256" key="26">
    <source>
        <dbReference type="SAM" id="MobiDB-lite"/>
    </source>
</evidence>
<evidence type="ECO:0000256" key="21">
    <source>
        <dbReference type="ARBA" id="ARBA00047899"/>
    </source>
</evidence>
<evidence type="ECO:0000256" key="24">
    <source>
        <dbReference type="PROSITE-ProRule" id="PRU10141"/>
    </source>
</evidence>
<evidence type="ECO:0000256" key="12">
    <source>
        <dbReference type="ARBA" id="ARBA00022723"/>
    </source>
</evidence>
<name>A0A8B8CUX0_CRAVI</name>
<dbReference type="GO" id="GO:0030010">
    <property type="term" value="P:establishment of cell polarity"/>
    <property type="evidence" value="ECO:0007669"/>
    <property type="project" value="InterPro"/>
</dbReference>
<dbReference type="Gene3D" id="1.10.510.10">
    <property type="entry name" value="Transferase(Phosphotransferase) domain 1"/>
    <property type="match status" value="1"/>
</dbReference>
<evidence type="ECO:0000259" key="27">
    <source>
        <dbReference type="PROSITE" id="PS50011"/>
    </source>
</evidence>
<dbReference type="GO" id="GO:0005524">
    <property type="term" value="F:ATP binding"/>
    <property type="evidence" value="ECO:0007669"/>
    <property type="project" value="UniProtKB-UniRule"/>
</dbReference>
<evidence type="ECO:0000256" key="1">
    <source>
        <dbReference type="ARBA" id="ARBA00001936"/>
    </source>
</evidence>
<evidence type="ECO:0000256" key="2">
    <source>
        <dbReference type="ARBA" id="ARBA00001946"/>
    </source>
</evidence>
<keyword evidence="11" id="KW-0053">Apoptosis</keyword>
<accession>A0A8B8CUX0</accession>
<organism evidence="28 29">
    <name type="scientific">Crassostrea virginica</name>
    <name type="common">Eastern oyster</name>
    <dbReference type="NCBI Taxonomy" id="6565"/>
    <lineage>
        <taxon>Eukaryota</taxon>
        <taxon>Metazoa</taxon>
        <taxon>Spiralia</taxon>
        <taxon>Lophotrochozoa</taxon>
        <taxon>Mollusca</taxon>
        <taxon>Bivalvia</taxon>
        <taxon>Autobranchia</taxon>
        <taxon>Pteriomorphia</taxon>
        <taxon>Ostreida</taxon>
        <taxon>Ostreoidea</taxon>
        <taxon>Ostreidae</taxon>
        <taxon>Crassostrea</taxon>
    </lineage>
</organism>
<keyword evidence="12" id="KW-0479">Metal-binding</keyword>
<dbReference type="GO" id="GO:0030295">
    <property type="term" value="F:protein kinase activator activity"/>
    <property type="evidence" value="ECO:0007669"/>
    <property type="project" value="InterPro"/>
</dbReference>
<keyword evidence="16 24" id="KW-0067">ATP-binding</keyword>
<comment type="similarity">
    <text evidence="5">Belongs to the protein kinase superfamily. CAMK Ser/Thr protein kinase family. LKB1 subfamily.</text>
</comment>
<comment type="catalytic activity">
    <reaction evidence="21">
        <text>L-threonyl-[protein] + ATP = O-phospho-L-threonyl-[protein] + ADP + H(+)</text>
        <dbReference type="Rhea" id="RHEA:46608"/>
        <dbReference type="Rhea" id="RHEA-COMP:11060"/>
        <dbReference type="Rhea" id="RHEA-COMP:11605"/>
        <dbReference type="ChEBI" id="CHEBI:15378"/>
        <dbReference type="ChEBI" id="CHEBI:30013"/>
        <dbReference type="ChEBI" id="CHEBI:30616"/>
        <dbReference type="ChEBI" id="CHEBI:61977"/>
        <dbReference type="ChEBI" id="CHEBI:456216"/>
        <dbReference type="EC" id="2.7.11.1"/>
    </reaction>
</comment>
<feature type="compositionally biased region" description="Polar residues" evidence="26">
    <location>
        <begin position="391"/>
        <end position="402"/>
    </location>
</feature>
<dbReference type="Gene3D" id="3.30.200.20">
    <property type="entry name" value="Phosphorylase Kinase, domain 1"/>
    <property type="match status" value="1"/>
</dbReference>
<evidence type="ECO:0000256" key="20">
    <source>
        <dbReference type="ARBA" id="ARBA00023306"/>
    </source>
</evidence>
<evidence type="ECO:0000256" key="3">
    <source>
        <dbReference type="ARBA" id="ARBA00004123"/>
    </source>
</evidence>
<evidence type="ECO:0000256" key="14">
    <source>
        <dbReference type="ARBA" id="ARBA00022763"/>
    </source>
</evidence>
<evidence type="ECO:0000256" key="11">
    <source>
        <dbReference type="ARBA" id="ARBA00022703"/>
    </source>
</evidence>
<evidence type="ECO:0000313" key="28">
    <source>
        <dbReference type="Proteomes" id="UP000694844"/>
    </source>
</evidence>
<comment type="catalytic activity">
    <reaction evidence="22">
        <text>L-seryl-[protein] + ATP = O-phospho-L-seryl-[protein] + ADP + H(+)</text>
        <dbReference type="Rhea" id="RHEA:17989"/>
        <dbReference type="Rhea" id="RHEA-COMP:9863"/>
        <dbReference type="Rhea" id="RHEA-COMP:11604"/>
        <dbReference type="ChEBI" id="CHEBI:15378"/>
        <dbReference type="ChEBI" id="CHEBI:29999"/>
        <dbReference type="ChEBI" id="CHEBI:30616"/>
        <dbReference type="ChEBI" id="CHEBI:83421"/>
        <dbReference type="ChEBI" id="CHEBI:456216"/>
        <dbReference type="EC" id="2.7.11.1"/>
    </reaction>
</comment>
<evidence type="ECO:0000256" key="6">
    <source>
        <dbReference type="ARBA" id="ARBA00012513"/>
    </source>
</evidence>
<protein>
    <recommendedName>
        <fullName evidence="23">Serine/threonine-protein kinase STK11</fullName>
        <ecNumber evidence="6">2.7.11.1</ecNumber>
    </recommendedName>
</protein>
<evidence type="ECO:0000256" key="17">
    <source>
        <dbReference type="ARBA" id="ARBA00022842"/>
    </source>
</evidence>
<dbReference type="EC" id="2.7.11.1" evidence="6"/>
<comment type="cofactor">
    <cofactor evidence="1">
        <name>Mn(2+)</name>
        <dbReference type="ChEBI" id="CHEBI:29035"/>
    </cofactor>
</comment>
<keyword evidence="18" id="KW-0464">Manganese</keyword>
<dbReference type="FunFam" id="1.10.510.10:FF:000245">
    <property type="entry name" value="serine/threonine-protein kinase STK11"/>
    <property type="match status" value="1"/>
</dbReference>
<dbReference type="PANTHER" id="PTHR24346">
    <property type="entry name" value="MAP/MICROTUBULE AFFINITY-REGULATING KINASE"/>
    <property type="match status" value="1"/>
</dbReference>
<dbReference type="InterPro" id="IPR008271">
    <property type="entry name" value="Ser/Thr_kinase_AS"/>
</dbReference>
<dbReference type="GeneID" id="111122164"/>
<evidence type="ECO:0000256" key="9">
    <source>
        <dbReference type="ARBA" id="ARBA00022553"/>
    </source>
</evidence>
<dbReference type="GO" id="GO:0001558">
    <property type="term" value="P:regulation of cell growth"/>
    <property type="evidence" value="ECO:0007669"/>
    <property type="project" value="InterPro"/>
</dbReference>
<comment type="subcellular location">
    <subcellularLocation>
        <location evidence="4">Cytoplasm</location>
    </subcellularLocation>
    <subcellularLocation>
        <location evidence="3">Nucleus</location>
    </subcellularLocation>
</comment>
<dbReference type="AlphaFoldDB" id="A0A8B8CUX0"/>
<dbReference type="GO" id="GO:0006974">
    <property type="term" value="P:DNA damage response"/>
    <property type="evidence" value="ECO:0007669"/>
    <property type="project" value="UniProtKB-KW"/>
</dbReference>
<dbReference type="FunFam" id="3.30.200.20:FF:000235">
    <property type="entry name" value="serine/threonine-protein kinase STK11"/>
    <property type="match status" value="1"/>
</dbReference>